<organism evidence="2 3">
    <name type="scientific">Enterobacter hormaechei</name>
    <dbReference type="NCBI Taxonomy" id="158836"/>
    <lineage>
        <taxon>Bacteria</taxon>
        <taxon>Pseudomonadati</taxon>
        <taxon>Pseudomonadota</taxon>
        <taxon>Gammaproteobacteria</taxon>
        <taxon>Enterobacterales</taxon>
        <taxon>Enterobacteriaceae</taxon>
        <taxon>Enterobacter</taxon>
        <taxon>Enterobacter cloacae complex</taxon>
    </lineage>
</organism>
<dbReference type="SUPFAM" id="SSF52206">
    <property type="entry name" value="Hypothetical protein MTH538"/>
    <property type="match status" value="1"/>
</dbReference>
<dbReference type="Gene3D" id="3.40.50.9200">
    <property type="entry name" value="Hypothetical protein MTH538"/>
    <property type="match status" value="1"/>
</dbReference>
<evidence type="ECO:0000313" key="3">
    <source>
        <dbReference type="Proteomes" id="UP000655273"/>
    </source>
</evidence>
<feature type="domain" description="Thoeris protein ThsB TIR-like" evidence="1">
    <location>
        <begin position="8"/>
        <end position="104"/>
    </location>
</feature>
<dbReference type="InterPro" id="IPR015032">
    <property type="entry name" value="ThsB__TIR-like_domain"/>
</dbReference>
<comment type="caution">
    <text evidence="2">The sequence shown here is derived from an EMBL/GenBank/DDBJ whole genome shotgun (WGS) entry which is preliminary data.</text>
</comment>
<gene>
    <name evidence="2" type="ORF">IE983_24190</name>
</gene>
<dbReference type="AlphaFoldDB" id="A0A927DN62"/>
<protein>
    <submittedName>
        <fullName evidence="2">TIR domain-containing protein</fullName>
    </submittedName>
</protein>
<dbReference type="Pfam" id="PF08937">
    <property type="entry name" value="ThsB_TIR"/>
    <property type="match status" value="1"/>
</dbReference>
<name>A0A927DN62_9ENTR</name>
<evidence type="ECO:0000259" key="1">
    <source>
        <dbReference type="Pfam" id="PF08937"/>
    </source>
</evidence>
<reference evidence="2" key="1">
    <citation type="submission" date="2020-07" db="EMBL/GenBank/DDBJ databases">
        <title>Clinical and genomic characterization of carbapenemase-producing Enterobacterales causing secondary infections during the COVID-19 crisis at a New York City hospital.</title>
        <authorList>
            <person name="Gomez-Simmonds A."/>
            <person name="Annavajhala M.K."/>
            <person name="Uhlemann A.-C."/>
        </authorList>
    </citation>
    <scope>NUCLEOTIDE SEQUENCE</scope>
    <source>
        <strain evidence="2">NK1396</strain>
    </source>
</reference>
<sequence>MAREHKVFISHAWAHHDELESLRRLIDARPYFNAEYSEVSRNEPINSTNAPYIKSVLKRKILDSNILIGLAGIYASHSSWMEWELDTALANGIPVIGVVPRGAQRISTMVSTRAVEVVRWNTESIIAAIRLHAIKRGGAPYFGFLLATRLAIHWVCSLENAVSASLIND</sequence>
<feature type="non-terminal residue" evidence="2">
    <location>
        <position position="169"/>
    </location>
</feature>
<evidence type="ECO:0000313" key="2">
    <source>
        <dbReference type="EMBL" id="MBD3707556.1"/>
    </source>
</evidence>
<proteinExistence type="predicted"/>
<dbReference type="Proteomes" id="UP000655273">
    <property type="component" value="Unassembled WGS sequence"/>
</dbReference>
<dbReference type="InterPro" id="IPR036490">
    <property type="entry name" value="ThsB_TIR-like_sf"/>
</dbReference>
<accession>A0A927DN62</accession>
<dbReference type="EMBL" id="JACXTA010000015">
    <property type="protein sequence ID" value="MBD3707556.1"/>
    <property type="molecule type" value="Genomic_DNA"/>
</dbReference>